<protein>
    <recommendedName>
        <fullName evidence="7">Mediator of RNA polymerase II transcription subunit 1</fullName>
    </recommendedName>
    <alternativeName>
        <fullName evidence="7">Mediator complex subunit 1</fullName>
    </alternativeName>
</protein>
<dbReference type="OrthoDB" id="5310959at2759"/>
<dbReference type="GO" id="GO:0000122">
    <property type="term" value="P:negative regulation of transcription by RNA polymerase II"/>
    <property type="evidence" value="ECO:0007669"/>
    <property type="project" value="EnsemblFungi"/>
</dbReference>
<dbReference type="KEGG" id="tdl:TDEL_0C05060"/>
<dbReference type="Pfam" id="PF10744">
    <property type="entry name" value="Med1"/>
    <property type="match status" value="1"/>
</dbReference>
<feature type="domain" description="Mediator complex subunit Med1" evidence="9">
    <location>
        <begin position="11"/>
        <end position="133"/>
    </location>
</feature>
<dbReference type="GO" id="GO:0003712">
    <property type="term" value="F:transcription coregulator activity"/>
    <property type="evidence" value="ECO:0007669"/>
    <property type="project" value="InterPro"/>
</dbReference>
<organism evidence="10 11">
    <name type="scientific">Torulaspora delbrueckii</name>
    <name type="common">Yeast</name>
    <name type="synonym">Candida colliculosa</name>
    <dbReference type="NCBI Taxonomy" id="4950"/>
    <lineage>
        <taxon>Eukaryota</taxon>
        <taxon>Fungi</taxon>
        <taxon>Dikarya</taxon>
        <taxon>Ascomycota</taxon>
        <taxon>Saccharomycotina</taxon>
        <taxon>Saccharomycetes</taxon>
        <taxon>Saccharomycetales</taxon>
        <taxon>Saccharomycetaceae</taxon>
        <taxon>Torulaspora</taxon>
    </lineage>
</organism>
<dbReference type="GO" id="GO:0016592">
    <property type="term" value="C:mediator complex"/>
    <property type="evidence" value="ECO:0007669"/>
    <property type="project" value="InterPro"/>
</dbReference>
<dbReference type="RefSeq" id="XP_003680606.1">
    <property type="nucleotide sequence ID" value="XM_003680558.1"/>
</dbReference>
<name>G8ZSA3_TORDE</name>
<evidence type="ECO:0000313" key="11">
    <source>
        <dbReference type="Proteomes" id="UP000005627"/>
    </source>
</evidence>
<evidence type="ECO:0000313" key="10">
    <source>
        <dbReference type="EMBL" id="CCE91395.1"/>
    </source>
</evidence>
<evidence type="ECO:0000256" key="6">
    <source>
        <dbReference type="ARBA" id="ARBA00023242"/>
    </source>
</evidence>
<evidence type="ECO:0000256" key="2">
    <source>
        <dbReference type="ARBA" id="ARBA00006210"/>
    </source>
</evidence>
<evidence type="ECO:0000256" key="4">
    <source>
        <dbReference type="ARBA" id="ARBA00023159"/>
    </source>
</evidence>
<reference evidence="10 11" key="1">
    <citation type="journal article" date="2011" name="Proc. Natl. Acad. Sci. U.S.A.">
        <title>Evolutionary erosion of yeast sex chromosomes by mating-type switching accidents.</title>
        <authorList>
            <person name="Gordon J.L."/>
            <person name="Armisen D."/>
            <person name="Proux-Wera E."/>
            <person name="Oheigeartaigh S.S."/>
            <person name="Byrne K.P."/>
            <person name="Wolfe K.H."/>
        </authorList>
    </citation>
    <scope>NUCLEOTIDE SEQUENCE [LARGE SCALE GENOMIC DNA]</scope>
    <source>
        <strain evidence="11">ATCC 10662 / CBS 1146 / NBRC 0425 / NCYC 2629 / NRRL Y-866</strain>
    </source>
</reference>
<evidence type="ECO:0000256" key="8">
    <source>
        <dbReference type="SAM" id="MobiDB-lite"/>
    </source>
</evidence>
<dbReference type="GeneID" id="11500730"/>
<dbReference type="AlphaFoldDB" id="G8ZSA3"/>
<keyword evidence="11" id="KW-1185">Reference proteome</keyword>
<evidence type="ECO:0000256" key="7">
    <source>
        <dbReference type="RuleBase" id="RU364059"/>
    </source>
</evidence>
<comment type="similarity">
    <text evidence="2 7">Belongs to the Mediator complex subunit 1 family.</text>
</comment>
<accession>G8ZSA3</accession>
<evidence type="ECO:0000259" key="9">
    <source>
        <dbReference type="Pfam" id="PF10744"/>
    </source>
</evidence>
<keyword evidence="6 7" id="KW-0539">Nucleus</keyword>
<evidence type="ECO:0000256" key="5">
    <source>
        <dbReference type="ARBA" id="ARBA00023163"/>
    </source>
</evidence>
<dbReference type="HOGENOM" id="CLU_021764_0_0_1"/>
<feature type="compositionally biased region" description="Basic residues" evidence="8">
    <location>
        <begin position="389"/>
        <end position="407"/>
    </location>
</feature>
<proteinExistence type="inferred from homology"/>
<dbReference type="EMBL" id="HE616744">
    <property type="protein sequence ID" value="CCE91395.1"/>
    <property type="molecule type" value="Genomic_DNA"/>
</dbReference>
<feature type="compositionally biased region" description="Polar residues" evidence="8">
    <location>
        <begin position="374"/>
        <end position="383"/>
    </location>
</feature>
<dbReference type="GO" id="GO:0070847">
    <property type="term" value="C:core mediator complex"/>
    <property type="evidence" value="ECO:0007669"/>
    <property type="project" value="EnsemblFungi"/>
</dbReference>
<dbReference type="InterPro" id="IPR019680">
    <property type="entry name" value="Mediator_Med1"/>
</dbReference>
<dbReference type="STRING" id="1076872.G8ZSA3"/>
<dbReference type="eggNOG" id="ENOG502QW0Y">
    <property type="taxonomic scope" value="Eukaryota"/>
</dbReference>
<keyword evidence="4 7" id="KW-0010">Activator</keyword>
<dbReference type="FunCoup" id="G8ZSA3">
    <property type="interactions" value="219"/>
</dbReference>
<comment type="function">
    <text evidence="7">Component of the Mediator complex, a coactivator involved in the regulated transcription of nearly all RNA polymerase II-dependent genes. Mediator functions as a bridge to convey information from gene-specific regulatory proteins to the basal RNA polymerase II transcription machinery. Mediator is recruited to promoters by direct interactions with regulatory proteins and serves as a scaffold for the assembly of a functional preinitiation complex with RNA polymerase II and the general transcription factors.</text>
</comment>
<gene>
    <name evidence="10" type="primary">TDEL0C05060</name>
    <name evidence="10" type="ORF">TDEL_0C05060</name>
</gene>
<dbReference type="GO" id="GO:0051123">
    <property type="term" value="P:RNA polymerase II preinitiation complex assembly"/>
    <property type="evidence" value="ECO:0007669"/>
    <property type="project" value="EnsemblFungi"/>
</dbReference>
<evidence type="ECO:0000256" key="3">
    <source>
        <dbReference type="ARBA" id="ARBA00023015"/>
    </source>
</evidence>
<evidence type="ECO:0000256" key="1">
    <source>
        <dbReference type="ARBA" id="ARBA00004123"/>
    </source>
</evidence>
<comment type="subcellular location">
    <subcellularLocation>
        <location evidence="1 7">Nucleus</location>
    </subcellularLocation>
</comment>
<dbReference type="GO" id="GO:0032968">
    <property type="term" value="P:positive regulation of transcription elongation by RNA polymerase II"/>
    <property type="evidence" value="ECO:0007669"/>
    <property type="project" value="EnsemblFungi"/>
</dbReference>
<dbReference type="InParanoid" id="G8ZSA3"/>
<dbReference type="Proteomes" id="UP000005627">
    <property type="component" value="Chromosome 3"/>
</dbReference>
<feature type="region of interest" description="Disordered" evidence="8">
    <location>
        <begin position="140"/>
        <end position="159"/>
    </location>
</feature>
<keyword evidence="3 7" id="KW-0805">Transcription regulation</keyword>
<dbReference type="GO" id="GO:0060261">
    <property type="term" value="P:positive regulation of transcription initiation by RNA polymerase II"/>
    <property type="evidence" value="ECO:0007669"/>
    <property type="project" value="EnsemblFungi"/>
</dbReference>
<feature type="region of interest" description="Disordered" evidence="8">
    <location>
        <begin position="374"/>
        <end position="409"/>
    </location>
</feature>
<keyword evidence="5 7" id="KW-0804">Transcription</keyword>
<sequence>MTSDSYDEQLDDMIQLFQDYKSGSVKLDNITKLCQTLGLESFIDDINSEISRLSTASKIIVIDIDFDRNQGKVADVKLVLASNFDNFNYFIDQPESAATSNNIVLNSLALYPDLHEFHHNLKYLYLLDTYSNIDIDTSNTTNNGSTNGNTSGAINNDNGNNNSYSGKLDLFKYYTELAHFIKHYFTANSAPFKVQTNLNNRFGIYISTVNGDKPLAKIYLEKADDPQQRLYEFIFSESNGDWVNESAENYTYGVSLVLELLEDNLSSWFPRDFIPDDLIKGAGASCGAISGKDTDPFNLNEVLQGSKYKPDCNKKFEVTNDFTAELVRIRKFNVGNDNLGLILEILNWVQWSQTVLIKIFSLLIGSDEMSAASCDNASPESQLSSGAPRARRSSASRRRRFSNKNRRPSLTEAAMLKDEGIQQFTLNEIMTEPSSVVDANLSEQPAESSVPLSALANDVKMDSEEAIGDDEDILQLVVSEDHVSLGDIARCTLYESRDNWDQFIEALQKHVV</sequence>